<dbReference type="AlphaFoldDB" id="A0A6G3TZL4"/>
<organism evidence="1">
    <name type="scientific">Streptomyces sp. SID7958</name>
    <dbReference type="NCBI Taxonomy" id="2706093"/>
    <lineage>
        <taxon>Bacteria</taxon>
        <taxon>Bacillati</taxon>
        <taxon>Actinomycetota</taxon>
        <taxon>Actinomycetes</taxon>
        <taxon>Kitasatosporales</taxon>
        <taxon>Streptomycetaceae</taxon>
        <taxon>Streptomyces</taxon>
    </lineage>
</organism>
<dbReference type="EMBL" id="JAAGMU010000499">
    <property type="protein sequence ID" value="NEC79407.1"/>
    <property type="molecule type" value="Genomic_DNA"/>
</dbReference>
<proteinExistence type="predicted"/>
<evidence type="ECO:0000313" key="1">
    <source>
        <dbReference type="EMBL" id="NEC79407.1"/>
    </source>
</evidence>
<accession>A0A6G3TZL4</accession>
<feature type="non-terminal residue" evidence="1">
    <location>
        <position position="1"/>
    </location>
</feature>
<comment type="caution">
    <text evidence="1">The sequence shown here is derived from an EMBL/GenBank/DDBJ whole genome shotgun (WGS) entry which is preliminary data.</text>
</comment>
<reference evidence="1" key="1">
    <citation type="submission" date="2020-01" db="EMBL/GenBank/DDBJ databases">
        <title>Insect and environment-associated Actinomycetes.</title>
        <authorList>
            <person name="Currrie C."/>
            <person name="Chevrette M."/>
            <person name="Carlson C."/>
            <person name="Stubbendieck R."/>
            <person name="Wendt-Pienkowski E."/>
        </authorList>
    </citation>
    <scope>NUCLEOTIDE SEQUENCE</scope>
    <source>
        <strain evidence="1">SID7958</strain>
    </source>
</reference>
<protein>
    <submittedName>
        <fullName evidence="1">Uncharacterized protein</fullName>
    </submittedName>
</protein>
<name>A0A6G3TZL4_9ACTN</name>
<sequence length="140" mass="15429">AQAAVAAIRCGRPGYAVELLERGRAVLYSEAMTGRRLRTLLESVDPVAAERLARIDSALSEADIFANVVAVKVKSKERRAFGRVVTTDEKTWDPRPQVAARTRRLAAEREALLERFAATPEFAEATRQPDIAGLRRRLAG</sequence>
<gene>
    <name evidence="1" type="ORF">G3I38_09105</name>
</gene>
<feature type="non-terminal residue" evidence="1">
    <location>
        <position position="140"/>
    </location>
</feature>